<dbReference type="Gene3D" id="1.10.10.10">
    <property type="entry name" value="Winged helix-like DNA-binding domain superfamily/Winged helix DNA-binding domain"/>
    <property type="match status" value="1"/>
</dbReference>
<dbReference type="EMBL" id="LAZR01000016">
    <property type="protein sequence ID" value="KKO06206.1"/>
    <property type="molecule type" value="Genomic_DNA"/>
</dbReference>
<evidence type="ECO:0000259" key="6">
    <source>
        <dbReference type="PROSITE" id="PS50949"/>
    </source>
</evidence>
<comment type="caution">
    <text evidence="7">The sequence shown here is derived from an EMBL/GenBank/DDBJ whole genome shotgun (WGS) entry which is preliminary data.</text>
</comment>
<dbReference type="InterPro" id="IPR000524">
    <property type="entry name" value="Tscrpt_reg_HTH_GntR"/>
</dbReference>
<dbReference type="InterPro" id="IPR015421">
    <property type="entry name" value="PyrdxlP-dep_Trfase_major"/>
</dbReference>
<keyword evidence="2" id="KW-0663">Pyridoxal phosphate</keyword>
<dbReference type="PANTHER" id="PTHR46577:SF2">
    <property type="entry name" value="TRANSCRIPTIONAL REGULATORY PROTEIN"/>
    <property type="match status" value="1"/>
</dbReference>
<keyword evidence="5" id="KW-0804">Transcription</keyword>
<dbReference type="SUPFAM" id="SSF46785">
    <property type="entry name" value="Winged helix' DNA-binding domain"/>
    <property type="match status" value="1"/>
</dbReference>
<dbReference type="PROSITE" id="PS50949">
    <property type="entry name" value="HTH_GNTR"/>
    <property type="match status" value="1"/>
</dbReference>
<dbReference type="CDD" id="cd00609">
    <property type="entry name" value="AAT_like"/>
    <property type="match status" value="1"/>
</dbReference>
<gene>
    <name evidence="7" type="ORF">LCGC14_0066240</name>
</gene>
<dbReference type="GO" id="GO:0030170">
    <property type="term" value="F:pyridoxal phosphate binding"/>
    <property type="evidence" value="ECO:0007669"/>
    <property type="project" value="InterPro"/>
</dbReference>
<dbReference type="Pfam" id="PF00392">
    <property type="entry name" value="GntR"/>
    <property type="match status" value="1"/>
</dbReference>
<sequence>MKNANSTFLYMKIANNIERQIIDGVLKLGDKLPSIRVLHKEYGVSVSTVQEAYYYLESKSLISSRPKSGYFVIHDKNCIFRSPKTTNPPQEKVSKDACDFFSNFYQNSRPQGVANFAWALPAPELLPVAKLKKSLHETIRVAADGGTNYDTIEGSVDLRRQIAQRTLLWGGNLSEKDLVITSGCINALSLAFMATTEPGDTIVVESPVYFGVLQLANQLGLNIIELPTCPIDGMDIDALRTTLEYKKVNAILVVANFNNPIGSIMPDKNKKELVKLSKQHQVPLIEDDIYGDLYFGKNRPSTCKYYDDSGLVIWCSSFSKTLAPGYRIGWVAPGRYLDKILKLKRYHSIATNSIFQNAIHNFLVNGRYDHHLRKLRTTFCSNSHKILRGIKKYFPEDTLVSNPKGGFLIWIELNVKVDTQKLHERANKYDIDFCPGRMFTLQNQYNNCLRLSFGMVWDEKVERALQKLGELANEMINEAEEIQVLSH</sequence>
<dbReference type="SMART" id="SM00345">
    <property type="entry name" value="HTH_GNTR"/>
    <property type="match status" value="1"/>
</dbReference>
<dbReference type="CDD" id="cd07377">
    <property type="entry name" value="WHTH_GntR"/>
    <property type="match status" value="1"/>
</dbReference>
<comment type="similarity">
    <text evidence="1">In the C-terminal section; belongs to the class-I pyridoxal-phosphate-dependent aminotransferase family.</text>
</comment>
<evidence type="ECO:0000256" key="1">
    <source>
        <dbReference type="ARBA" id="ARBA00005384"/>
    </source>
</evidence>
<dbReference type="Pfam" id="PF00155">
    <property type="entry name" value="Aminotran_1_2"/>
    <property type="match status" value="1"/>
</dbReference>
<evidence type="ECO:0000256" key="5">
    <source>
        <dbReference type="ARBA" id="ARBA00023163"/>
    </source>
</evidence>
<dbReference type="InterPro" id="IPR051446">
    <property type="entry name" value="HTH_trans_reg/aminotransferase"/>
</dbReference>
<dbReference type="InterPro" id="IPR015422">
    <property type="entry name" value="PyrdxlP-dep_Trfase_small"/>
</dbReference>
<dbReference type="SUPFAM" id="SSF53383">
    <property type="entry name" value="PLP-dependent transferases"/>
    <property type="match status" value="1"/>
</dbReference>
<dbReference type="InterPro" id="IPR036388">
    <property type="entry name" value="WH-like_DNA-bd_sf"/>
</dbReference>
<evidence type="ECO:0000256" key="3">
    <source>
        <dbReference type="ARBA" id="ARBA00023015"/>
    </source>
</evidence>
<dbReference type="InterPro" id="IPR015424">
    <property type="entry name" value="PyrdxlP-dep_Trfase"/>
</dbReference>
<dbReference type="PANTHER" id="PTHR46577">
    <property type="entry name" value="HTH-TYPE TRANSCRIPTIONAL REGULATORY PROTEIN GABR"/>
    <property type="match status" value="1"/>
</dbReference>
<dbReference type="InterPro" id="IPR036390">
    <property type="entry name" value="WH_DNA-bd_sf"/>
</dbReference>
<feature type="domain" description="HTH gntR-type" evidence="6">
    <location>
        <begin position="7"/>
        <end position="75"/>
    </location>
</feature>
<organism evidence="7">
    <name type="scientific">marine sediment metagenome</name>
    <dbReference type="NCBI Taxonomy" id="412755"/>
    <lineage>
        <taxon>unclassified sequences</taxon>
        <taxon>metagenomes</taxon>
        <taxon>ecological metagenomes</taxon>
    </lineage>
</organism>
<evidence type="ECO:0000256" key="2">
    <source>
        <dbReference type="ARBA" id="ARBA00022898"/>
    </source>
</evidence>
<keyword evidence="4" id="KW-0238">DNA-binding</keyword>
<keyword evidence="3" id="KW-0805">Transcription regulation</keyword>
<dbReference type="GO" id="GO:0003677">
    <property type="term" value="F:DNA binding"/>
    <property type="evidence" value="ECO:0007669"/>
    <property type="project" value="UniProtKB-KW"/>
</dbReference>
<accession>A0A0F9VM40</accession>
<dbReference type="Gene3D" id="3.40.640.10">
    <property type="entry name" value="Type I PLP-dependent aspartate aminotransferase-like (Major domain)"/>
    <property type="match status" value="1"/>
</dbReference>
<evidence type="ECO:0000313" key="7">
    <source>
        <dbReference type="EMBL" id="KKO06206.1"/>
    </source>
</evidence>
<dbReference type="AlphaFoldDB" id="A0A0F9VM40"/>
<dbReference type="GO" id="GO:0003700">
    <property type="term" value="F:DNA-binding transcription factor activity"/>
    <property type="evidence" value="ECO:0007669"/>
    <property type="project" value="InterPro"/>
</dbReference>
<proteinExistence type="inferred from homology"/>
<dbReference type="InterPro" id="IPR004839">
    <property type="entry name" value="Aminotransferase_I/II_large"/>
</dbReference>
<name>A0A0F9VM40_9ZZZZ</name>
<protein>
    <recommendedName>
        <fullName evidence="6">HTH gntR-type domain-containing protein</fullName>
    </recommendedName>
</protein>
<dbReference type="Gene3D" id="3.90.1150.10">
    <property type="entry name" value="Aspartate Aminotransferase, domain 1"/>
    <property type="match status" value="1"/>
</dbReference>
<reference evidence="7" key="1">
    <citation type="journal article" date="2015" name="Nature">
        <title>Complex archaea that bridge the gap between prokaryotes and eukaryotes.</title>
        <authorList>
            <person name="Spang A."/>
            <person name="Saw J.H."/>
            <person name="Jorgensen S.L."/>
            <person name="Zaremba-Niedzwiedzka K."/>
            <person name="Martijn J."/>
            <person name="Lind A.E."/>
            <person name="van Eijk R."/>
            <person name="Schleper C."/>
            <person name="Guy L."/>
            <person name="Ettema T.J."/>
        </authorList>
    </citation>
    <scope>NUCLEOTIDE SEQUENCE</scope>
</reference>
<evidence type="ECO:0000256" key="4">
    <source>
        <dbReference type="ARBA" id="ARBA00023125"/>
    </source>
</evidence>